<sequence length="250" mass="27612">MERSAYAEMAAIDENHWWYRARRRIVADLITKRILPHMATSQSHSARPIIAEIGCGTGSNLPVLARFGTLTAIEPDGEARAYAATRAEARVLEGRLPDGLPLEDKSLDLAVMLDVLEHVDDDVAALKAVASKLKPGARYLLTVPALPSLWSPHDEEHHHKRRYTASSLRHVIEAAGLKIAFISYFNTLLFPMIAAVRWMKNLTGSKAVDTGMPGDGLNRLLESVFAFERHLIGRVPFPVGVSLVVIVHQD</sequence>
<dbReference type="AlphaFoldDB" id="A0A2P2ECR4"/>
<dbReference type="EMBL" id="BFBR01000008">
    <property type="protein sequence ID" value="GBF58852.1"/>
    <property type="molecule type" value="Genomic_DNA"/>
</dbReference>
<dbReference type="InterPro" id="IPR029063">
    <property type="entry name" value="SAM-dependent_MTases_sf"/>
</dbReference>
<dbReference type="EC" id="2.1.1.222" evidence="2"/>
<keyword evidence="2" id="KW-0830">Ubiquinone</keyword>
<reference evidence="2 3" key="1">
    <citation type="journal article" date="2018" name="Genome Announc.">
        <title>Draft Genome Sequence of "Candidatus Phycosocius bacilliformis," an Alphaproteobacterial Ectosymbiont of the Hydrocarbon-Producing Green Alga Botryococcus braunii.</title>
        <authorList>
            <person name="Tanabe Y."/>
            <person name="Yamaguchi H."/>
            <person name="Watanabe M.M."/>
        </authorList>
    </citation>
    <scope>NUCLEOTIDE SEQUENCE [LARGE SCALE GENOMIC DNA]</scope>
    <source>
        <strain evidence="2 3">BOTRYCO-2</strain>
    </source>
</reference>
<keyword evidence="2" id="KW-0489">Methyltransferase</keyword>
<organism evidence="2 3">
    <name type="scientific">Candidatus Phycosocius bacilliformis</name>
    <dbReference type="NCBI Taxonomy" id="1445552"/>
    <lineage>
        <taxon>Bacteria</taxon>
        <taxon>Pseudomonadati</taxon>
        <taxon>Pseudomonadota</taxon>
        <taxon>Alphaproteobacteria</taxon>
        <taxon>Caulobacterales</taxon>
        <taxon>Caulobacterales incertae sedis</taxon>
        <taxon>Candidatus Phycosocius</taxon>
    </lineage>
</organism>
<dbReference type="Proteomes" id="UP000245086">
    <property type="component" value="Unassembled WGS sequence"/>
</dbReference>
<keyword evidence="1 2" id="KW-0808">Transferase</keyword>
<dbReference type="CDD" id="cd02440">
    <property type="entry name" value="AdoMet_MTases"/>
    <property type="match status" value="1"/>
</dbReference>
<dbReference type="GO" id="GO:0102208">
    <property type="term" value="F:2-polyprenyl-6-hydroxyphenol methylase activity"/>
    <property type="evidence" value="ECO:0007669"/>
    <property type="project" value="UniProtKB-EC"/>
</dbReference>
<dbReference type="PANTHER" id="PTHR43861:SF3">
    <property type="entry name" value="PUTATIVE (AFU_ORTHOLOGUE AFUA_2G14390)-RELATED"/>
    <property type="match status" value="1"/>
</dbReference>
<name>A0A2P2ECR4_9PROT</name>
<dbReference type="RefSeq" id="WP_108985712.1">
    <property type="nucleotide sequence ID" value="NZ_BFBR01000008.1"/>
</dbReference>
<protein>
    <submittedName>
        <fullName evidence="2">Ubiquinone biosynthesis O-methyltransferase</fullName>
        <ecNumber evidence="2">2.1.1.222</ecNumber>
    </submittedName>
</protein>
<comment type="caution">
    <text evidence="2">The sequence shown here is derived from an EMBL/GenBank/DDBJ whole genome shotgun (WGS) entry which is preliminary data.</text>
</comment>
<dbReference type="Pfam" id="PF13489">
    <property type="entry name" value="Methyltransf_23"/>
    <property type="match status" value="1"/>
</dbReference>
<dbReference type="PANTHER" id="PTHR43861">
    <property type="entry name" value="TRANS-ACONITATE 2-METHYLTRANSFERASE-RELATED"/>
    <property type="match status" value="1"/>
</dbReference>
<dbReference type="OrthoDB" id="9810247at2"/>
<dbReference type="GO" id="GO:0032259">
    <property type="term" value="P:methylation"/>
    <property type="evidence" value="ECO:0007669"/>
    <property type="project" value="UniProtKB-KW"/>
</dbReference>
<evidence type="ECO:0000256" key="1">
    <source>
        <dbReference type="ARBA" id="ARBA00022679"/>
    </source>
</evidence>
<gene>
    <name evidence="2" type="primary">ubiG_3</name>
    <name evidence="2" type="ORF">PbB2_02541</name>
</gene>
<evidence type="ECO:0000313" key="2">
    <source>
        <dbReference type="EMBL" id="GBF58852.1"/>
    </source>
</evidence>
<accession>A0A2P2ECR4</accession>
<dbReference type="Gene3D" id="3.40.50.150">
    <property type="entry name" value="Vaccinia Virus protein VP39"/>
    <property type="match status" value="1"/>
</dbReference>
<proteinExistence type="predicted"/>
<keyword evidence="3" id="KW-1185">Reference proteome</keyword>
<evidence type="ECO:0000313" key="3">
    <source>
        <dbReference type="Proteomes" id="UP000245086"/>
    </source>
</evidence>
<dbReference type="SUPFAM" id="SSF53335">
    <property type="entry name" value="S-adenosyl-L-methionine-dependent methyltransferases"/>
    <property type="match status" value="1"/>
</dbReference>